<organism evidence="3 4">
    <name type="scientific">Paracerasibacillus soli</name>
    <dbReference type="NCBI Taxonomy" id="480284"/>
    <lineage>
        <taxon>Bacteria</taxon>
        <taxon>Bacillati</taxon>
        <taxon>Bacillota</taxon>
        <taxon>Bacilli</taxon>
        <taxon>Bacillales</taxon>
        <taxon>Bacillaceae</taxon>
        <taxon>Paracerasibacillus</taxon>
    </lineage>
</organism>
<proteinExistence type="predicted"/>
<sequence>MEKDLTLKIGLKIRDILKAEYEGHSIKLSRTTDQTLSLNERTKMANNWNANILVSVHINSGGGTGFESYIYNGNFSGKAETNRLRGIIHDEITKEIDLKDRGKKEANFHMVRESAMPALLTENGFVDHKDDAAKLKTDSYLTKIARGMQLV</sequence>
<feature type="domain" description="MurNAc-LAA" evidence="2">
    <location>
        <begin position="42"/>
        <end position="149"/>
    </location>
</feature>
<dbReference type="SMART" id="SM00646">
    <property type="entry name" value="Ami_3"/>
    <property type="match status" value="1"/>
</dbReference>
<name>A0ABU5CXD5_9BACI</name>
<reference evidence="3 4" key="1">
    <citation type="submission" date="2023-10" db="EMBL/GenBank/DDBJ databases">
        <title>Virgibacillus soli CC-YMP-6 genome.</title>
        <authorList>
            <person name="Miliotis G."/>
            <person name="Sengupta P."/>
            <person name="Hameed A."/>
            <person name="Chuvochina M."/>
            <person name="Mcdonagh F."/>
            <person name="Simpson A.C."/>
            <person name="Singh N.K."/>
            <person name="Rekha P.D."/>
            <person name="Raman K."/>
            <person name="Hugenholtz P."/>
            <person name="Venkateswaran K."/>
        </authorList>
    </citation>
    <scope>NUCLEOTIDE SEQUENCE [LARGE SCALE GENOMIC DNA]</scope>
    <source>
        <strain evidence="3 4">CC-YMP-6</strain>
    </source>
</reference>
<evidence type="ECO:0000259" key="2">
    <source>
        <dbReference type="SMART" id="SM00646"/>
    </source>
</evidence>
<dbReference type="PANTHER" id="PTHR30404">
    <property type="entry name" value="N-ACETYLMURAMOYL-L-ALANINE AMIDASE"/>
    <property type="match status" value="1"/>
</dbReference>
<comment type="caution">
    <text evidence="3">The sequence shown here is derived from an EMBL/GenBank/DDBJ whole genome shotgun (WGS) entry which is preliminary data.</text>
</comment>
<dbReference type="RefSeq" id="WP_320380972.1">
    <property type="nucleotide sequence ID" value="NZ_JAWDIQ010000003.1"/>
</dbReference>
<evidence type="ECO:0000313" key="4">
    <source>
        <dbReference type="Proteomes" id="UP001275315"/>
    </source>
</evidence>
<dbReference type="Proteomes" id="UP001275315">
    <property type="component" value="Unassembled WGS sequence"/>
</dbReference>
<dbReference type="CDD" id="cd02696">
    <property type="entry name" value="MurNAc-LAA"/>
    <property type="match status" value="1"/>
</dbReference>
<evidence type="ECO:0000313" key="3">
    <source>
        <dbReference type="EMBL" id="MDY0410110.1"/>
    </source>
</evidence>
<dbReference type="EMBL" id="JAWDIQ010000003">
    <property type="protein sequence ID" value="MDY0410110.1"/>
    <property type="molecule type" value="Genomic_DNA"/>
</dbReference>
<dbReference type="InterPro" id="IPR050695">
    <property type="entry name" value="N-acetylmuramoyl_amidase_3"/>
</dbReference>
<accession>A0ABU5CXD5</accession>
<dbReference type="SUPFAM" id="SSF53187">
    <property type="entry name" value="Zn-dependent exopeptidases"/>
    <property type="match status" value="1"/>
</dbReference>
<dbReference type="Gene3D" id="3.40.630.40">
    <property type="entry name" value="Zn-dependent exopeptidases"/>
    <property type="match status" value="1"/>
</dbReference>
<protein>
    <submittedName>
        <fullName evidence="3">N-acetylmuramoyl-L-alanine amidase</fullName>
        <ecNumber evidence="3">3.5.1.28</ecNumber>
    </submittedName>
</protein>
<dbReference type="GO" id="GO:0008745">
    <property type="term" value="F:N-acetylmuramoyl-L-alanine amidase activity"/>
    <property type="evidence" value="ECO:0007669"/>
    <property type="project" value="UniProtKB-EC"/>
</dbReference>
<keyword evidence="1 3" id="KW-0378">Hydrolase</keyword>
<dbReference type="PANTHER" id="PTHR30404:SF0">
    <property type="entry name" value="N-ACETYLMURAMOYL-L-ALANINE AMIDASE AMIC"/>
    <property type="match status" value="1"/>
</dbReference>
<gene>
    <name evidence="3" type="ORF">RWD45_18070</name>
</gene>
<keyword evidence="4" id="KW-1185">Reference proteome</keyword>
<dbReference type="Pfam" id="PF01520">
    <property type="entry name" value="Amidase_3"/>
    <property type="match status" value="1"/>
</dbReference>
<evidence type="ECO:0000256" key="1">
    <source>
        <dbReference type="ARBA" id="ARBA00022801"/>
    </source>
</evidence>
<dbReference type="EC" id="3.5.1.28" evidence="3"/>
<dbReference type="InterPro" id="IPR002508">
    <property type="entry name" value="MurNAc-LAA_cat"/>
</dbReference>